<evidence type="ECO:0000256" key="7">
    <source>
        <dbReference type="SAM" id="MobiDB-lite"/>
    </source>
</evidence>
<proteinExistence type="inferred from homology"/>
<feature type="transmembrane region" description="Helical" evidence="8">
    <location>
        <begin position="466"/>
        <end position="488"/>
    </location>
</feature>
<dbReference type="PANTHER" id="PTHR30460:SF0">
    <property type="entry name" value="MODERATE CONDUCTANCE MECHANOSENSITIVE CHANNEL YBIO"/>
    <property type="match status" value="1"/>
</dbReference>
<dbReference type="EMBL" id="CP067420">
    <property type="protein sequence ID" value="QQP92568.1"/>
    <property type="molecule type" value="Genomic_DNA"/>
</dbReference>
<evidence type="ECO:0000256" key="3">
    <source>
        <dbReference type="ARBA" id="ARBA00022475"/>
    </source>
</evidence>
<dbReference type="PANTHER" id="PTHR30460">
    <property type="entry name" value="MODERATE CONDUCTANCE MECHANOSENSITIVE CHANNEL YBIO"/>
    <property type="match status" value="1"/>
</dbReference>
<dbReference type="SUPFAM" id="SSF82689">
    <property type="entry name" value="Mechanosensitive channel protein MscS (YggB), C-terminal domain"/>
    <property type="match status" value="1"/>
</dbReference>
<reference evidence="13" key="1">
    <citation type="submission" date="2021-02" db="EMBL/GenBank/DDBJ databases">
        <title>Skermanella TT6 skin isolate.</title>
        <authorList>
            <person name="Lee K."/>
            <person name="Ganzorig M."/>
        </authorList>
    </citation>
    <scope>NUCLEOTIDE SEQUENCE</scope>
    <source>
        <strain evidence="13">TT6</strain>
    </source>
</reference>
<feature type="domain" description="Moderate conductance mechanosensitive channel YbiO-like transmembrane helix 1" evidence="12">
    <location>
        <begin position="304"/>
        <end position="381"/>
    </location>
</feature>
<keyword evidence="4 8" id="KW-0812">Transmembrane</keyword>
<sequence length="683" mass="74722">MEPPSSRVLEFMSERVGRLSRQMIAIGAVFADLPDTVEWLQGQATDEMRRDRWIQVGLQLVLAVGVGFLAGAAMSRLLRRARQSIESRRNERILARLPLVILRTVIELVPIGVFAVAGYGTLSVTDPPLVVRLVALIVINATILIQLILALTRGVLAPTAPNLRMLPIGDESAHYGYIWARRLAYTGVYGYFISEAAYMLGLPSGSYEALLKLVGLVITGMLVILILQNRRDVAEWLRGRPLGGGSNGTVEAQEIAAGNRSGAFRAARRRLADVWHILAILYLVVIYGIWALSVQDGFEFMLRATGLSILVLIAARIVVNLIDALIRRGFSISPEVKLQFPHLEERANRYLPILQRVIKAVVWFFALLALLNAWGVDSFAWLESPIGQRISSAVVSIGVVLILAAITWEVTSNLIEHYLTGTDRYGTRIERSARVRTLLPLLRNAVMVVLITVVALVALSEIGVNIAPLLAGAGVIGLAIGFGSQTLVKDVITGLFILFEDTISVGDVVDVGGGHSGLVEAITIRTIKLRDQAGGVHSIPFSQVNSVLNLTKDFSYYVMDIGIGYGEDTDRVIGVIKDLGAELQATPQFGRLILEPIEILGVDAFRDNAVIIKARIKTRPIQQWTVGREFNRRMKRRFDELGIEIPFPQRTIHIRNDGQPPLAAELPAPAGSPPQALRAGRGG</sequence>
<feature type="transmembrane region" description="Helical" evidence="8">
    <location>
        <begin position="274"/>
        <end position="294"/>
    </location>
</feature>
<feature type="transmembrane region" description="Helical" evidence="8">
    <location>
        <begin position="133"/>
        <end position="156"/>
    </location>
</feature>
<feature type="domain" description="Mechanosensitive ion channel MscS" evidence="9">
    <location>
        <begin position="486"/>
        <end position="551"/>
    </location>
</feature>
<dbReference type="InterPro" id="IPR006685">
    <property type="entry name" value="MscS_channel_2nd"/>
</dbReference>
<dbReference type="InterPro" id="IPR011014">
    <property type="entry name" value="MscS_channel_TM-2"/>
</dbReference>
<dbReference type="Pfam" id="PF21082">
    <property type="entry name" value="MS_channel_3rd"/>
    <property type="match status" value="1"/>
</dbReference>
<evidence type="ECO:0000313" key="13">
    <source>
        <dbReference type="EMBL" id="QQP92568.1"/>
    </source>
</evidence>
<feature type="compositionally biased region" description="Low complexity" evidence="7">
    <location>
        <begin position="660"/>
        <end position="669"/>
    </location>
</feature>
<protein>
    <submittedName>
        <fullName evidence="13">Mechanosensitive ion channel</fullName>
    </submittedName>
</protein>
<dbReference type="InterPro" id="IPR011066">
    <property type="entry name" value="MscS_channel_C_sf"/>
</dbReference>
<evidence type="ECO:0000259" key="10">
    <source>
        <dbReference type="Pfam" id="PF21082"/>
    </source>
</evidence>
<dbReference type="SUPFAM" id="SSF82861">
    <property type="entry name" value="Mechanosensitive channel protein MscS (YggB), transmembrane region"/>
    <property type="match status" value="1"/>
</dbReference>
<keyword evidence="5 8" id="KW-1133">Transmembrane helix</keyword>
<dbReference type="Gene3D" id="3.30.70.100">
    <property type="match status" value="1"/>
</dbReference>
<feature type="transmembrane region" description="Helical" evidence="8">
    <location>
        <begin position="99"/>
        <end position="121"/>
    </location>
</feature>
<evidence type="ECO:0000256" key="8">
    <source>
        <dbReference type="SAM" id="Phobius"/>
    </source>
</evidence>
<evidence type="ECO:0000259" key="11">
    <source>
        <dbReference type="Pfam" id="PF21088"/>
    </source>
</evidence>
<dbReference type="Pfam" id="PF21088">
    <property type="entry name" value="MS_channel_1st"/>
    <property type="match status" value="1"/>
</dbReference>
<feature type="domain" description="Mechanosensitive ion channel transmembrane helices 2/3" evidence="11">
    <location>
        <begin position="446"/>
        <end position="485"/>
    </location>
</feature>
<dbReference type="InterPro" id="IPR045276">
    <property type="entry name" value="YbiO_bact"/>
</dbReference>
<keyword evidence="14" id="KW-1185">Reference proteome</keyword>
<evidence type="ECO:0000259" key="9">
    <source>
        <dbReference type="Pfam" id="PF00924"/>
    </source>
</evidence>
<dbReference type="InterPro" id="IPR049278">
    <property type="entry name" value="MS_channel_C"/>
</dbReference>
<dbReference type="Gene3D" id="1.10.287.1260">
    <property type="match status" value="2"/>
</dbReference>
<feature type="transmembrane region" description="Helical" evidence="8">
    <location>
        <begin position="300"/>
        <end position="319"/>
    </location>
</feature>
<feature type="transmembrane region" description="Helical" evidence="8">
    <location>
        <begin position="183"/>
        <end position="203"/>
    </location>
</feature>
<evidence type="ECO:0000256" key="1">
    <source>
        <dbReference type="ARBA" id="ARBA00004651"/>
    </source>
</evidence>
<keyword evidence="3" id="KW-1003">Cell membrane</keyword>
<dbReference type="InterPro" id="IPR057485">
    <property type="entry name" value="YbiO-like_TM1"/>
</dbReference>
<evidence type="ECO:0000259" key="12">
    <source>
        <dbReference type="Pfam" id="PF25392"/>
    </source>
</evidence>
<dbReference type="Proteomes" id="UP000595197">
    <property type="component" value="Chromosome"/>
</dbReference>
<evidence type="ECO:0000256" key="4">
    <source>
        <dbReference type="ARBA" id="ARBA00022692"/>
    </source>
</evidence>
<dbReference type="InterPro" id="IPR049142">
    <property type="entry name" value="MS_channel_1st"/>
</dbReference>
<feature type="domain" description="Mechanosensitive ion channel MscS C-terminal" evidence="10">
    <location>
        <begin position="558"/>
        <end position="645"/>
    </location>
</feature>
<gene>
    <name evidence="13" type="ORF">IGS68_21885</name>
</gene>
<evidence type="ECO:0000313" key="14">
    <source>
        <dbReference type="Proteomes" id="UP000595197"/>
    </source>
</evidence>
<evidence type="ECO:0000256" key="5">
    <source>
        <dbReference type="ARBA" id="ARBA00022989"/>
    </source>
</evidence>
<dbReference type="SUPFAM" id="SSF50182">
    <property type="entry name" value="Sm-like ribonucleoproteins"/>
    <property type="match status" value="1"/>
</dbReference>
<feature type="transmembrane region" description="Helical" evidence="8">
    <location>
        <begin position="209"/>
        <end position="227"/>
    </location>
</feature>
<comment type="similarity">
    <text evidence="2">Belongs to the MscS (TC 1.A.23) family.</text>
</comment>
<dbReference type="Gene3D" id="2.30.30.60">
    <property type="match status" value="1"/>
</dbReference>
<dbReference type="InterPro" id="IPR023408">
    <property type="entry name" value="MscS_beta-dom_sf"/>
</dbReference>
<feature type="transmembrane region" description="Helical" evidence="8">
    <location>
        <begin position="56"/>
        <end position="78"/>
    </location>
</feature>
<feature type="transmembrane region" description="Helical" evidence="8">
    <location>
        <begin position="386"/>
        <end position="408"/>
    </location>
</feature>
<keyword evidence="6 8" id="KW-0472">Membrane</keyword>
<name>A0ABX7BGZ5_9PROT</name>
<dbReference type="Pfam" id="PF25392">
    <property type="entry name" value="MS_channel_TM1"/>
    <property type="match status" value="1"/>
</dbReference>
<dbReference type="Pfam" id="PF00924">
    <property type="entry name" value="MS_channel_2nd"/>
    <property type="match status" value="1"/>
</dbReference>
<dbReference type="InterPro" id="IPR010920">
    <property type="entry name" value="LSM_dom_sf"/>
</dbReference>
<evidence type="ECO:0000256" key="6">
    <source>
        <dbReference type="ARBA" id="ARBA00023136"/>
    </source>
</evidence>
<organism evidence="13 14">
    <name type="scientific">Skermanella cutis</name>
    <dbReference type="NCBI Taxonomy" id="2775420"/>
    <lineage>
        <taxon>Bacteria</taxon>
        <taxon>Pseudomonadati</taxon>
        <taxon>Pseudomonadota</taxon>
        <taxon>Alphaproteobacteria</taxon>
        <taxon>Rhodospirillales</taxon>
        <taxon>Azospirillaceae</taxon>
        <taxon>Skermanella</taxon>
    </lineage>
</organism>
<feature type="transmembrane region" description="Helical" evidence="8">
    <location>
        <begin position="357"/>
        <end position="374"/>
    </location>
</feature>
<feature type="transmembrane region" description="Helical" evidence="8">
    <location>
        <begin position="441"/>
        <end position="460"/>
    </location>
</feature>
<comment type="subcellular location">
    <subcellularLocation>
        <location evidence="1">Cell membrane</location>
        <topology evidence="1">Multi-pass membrane protein</topology>
    </subcellularLocation>
</comment>
<evidence type="ECO:0000256" key="2">
    <source>
        <dbReference type="ARBA" id="ARBA00008017"/>
    </source>
</evidence>
<accession>A0ABX7BGZ5</accession>
<feature type="region of interest" description="Disordered" evidence="7">
    <location>
        <begin position="656"/>
        <end position="683"/>
    </location>
</feature>